<dbReference type="PANTHER" id="PTHR38434:SF1">
    <property type="entry name" value="BLL2549 PROTEIN"/>
    <property type="match status" value="1"/>
</dbReference>
<accession>A0A7G7CLV5</accession>
<feature type="transmembrane region" description="Helical" evidence="2">
    <location>
        <begin position="563"/>
        <end position="580"/>
    </location>
</feature>
<feature type="transmembrane region" description="Helical" evidence="2">
    <location>
        <begin position="155"/>
        <end position="176"/>
    </location>
</feature>
<dbReference type="EMBL" id="CP059404">
    <property type="protein sequence ID" value="QNE88571.1"/>
    <property type="molecule type" value="Genomic_DNA"/>
</dbReference>
<evidence type="ECO:0008006" key="5">
    <source>
        <dbReference type="Google" id="ProtNLM"/>
    </source>
</evidence>
<gene>
    <name evidence="3" type="ORF">H0194_05450</name>
</gene>
<dbReference type="InterPro" id="IPR019286">
    <property type="entry name" value="DUF2339_TM"/>
</dbReference>
<feature type="transmembrane region" description="Helical" evidence="2">
    <location>
        <begin position="382"/>
        <end position="402"/>
    </location>
</feature>
<feature type="transmembrane region" description="Helical" evidence="2">
    <location>
        <begin position="358"/>
        <end position="375"/>
    </location>
</feature>
<feature type="transmembrane region" description="Helical" evidence="2">
    <location>
        <begin position="95"/>
        <end position="122"/>
    </location>
</feature>
<sequence>MDTNTSGSGGDLLKDALWRLDVAERALKDARQSLDRLADSRAGAAAAPQVVPPRPETAPASQPIPAYSQRQQEQPLPYASQVQVKQSSPKDRESLLIRAVAIGGTLITLAGVAFLVAVAIQAGLLGPVGRVVLAYAVAIAMGAAAWRFRSSAPPAAVTALLATSLYTGLATTFLTVTWLGWLPGWLGAVIMTVIYGSLGYYGQRFAVGFGASVSTPAWLAVGAAVAAFFYPMALHNDLGALLIVLLPLTMTGLSVWHRQVSLRLVTAVAWVFAMLGVSMGGGAARVPDIALMALCLGVAIGLVTITVFAPATKATAGERGVDKPAAVDSDPALLMGGIVAPALLIWLAEYNITDSMERWFVVLTLGVMTALAWEGPRVMRRVGLAALPVYFGVSFQVIFWDATGDGTEFVTDSPLTLLLLPVVFFAAFALLLRWLDTDWLAAAWMFGTVLVCYPLFVGTVFEPGVLQMVETAGMAVIVGAFLAVAYARRAEFTATWSQPMYAVAVVFALVLSMMAVVGVCGYVGSLIGAADGREAAYRAAHALVSIAWMVLAARLLLRRDGQWSTLGGILAVVAVAKLIFFDMAAIAGLFRAVAFLVSGIVLLVIAVKRAQVGAGDERGGQG</sequence>
<proteinExistence type="predicted"/>
<keyword evidence="4" id="KW-1185">Reference proteome</keyword>
<feature type="compositionally biased region" description="Low complexity" evidence="1">
    <location>
        <begin position="40"/>
        <end position="49"/>
    </location>
</feature>
<dbReference type="KEGG" id="cik:H0194_05450"/>
<keyword evidence="2" id="KW-1133">Transmembrane helix</keyword>
<dbReference type="Proteomes" id="UP000515743">
    <property type="component" value="Chromosome"/>
</dbReference>
<feature type="transmembrane region" description="Helical" evidence="2">
    <location>
        <begin position="439"/>
        <end position="461"/>
    </location>
</feature>
<dbReference type="RefSeq" id="WP_185174962.1">
    <property type="nucleotide sequence ID" value="NZ_CP059404.1"/>
</dbReference>
<feature type="transmembrane region" description="Helical" evidence="2">
    <location>
        <begin position="182"/>
        <end position="201"/>
    </location>
</feature>
<feature type="transmembrane region" description="Helical" evidence="2">
    <location>
        <begin position="467"/>
        <end position="487"/>
    </location>
</feature>
<protein>
    <recommendedName>
        <fullName evidence="5">DUF2339 domain-containing protein</fullName>
    </recommendedName>
</protein>
<keyword evidence="2" id="KW-0812">Transmembrane</keyword>
<feature type="transmembrane region" description="Helical" evidence="2">
    <location>
        <begin position="128"/>
        <end position="148"/>
    </location>
</feature>
<dbReference type="AlphaFoldDB" id="A0A7G7CLV5"/>
<dbReference type="PANTHER" id="PTHR38434">
    <property type="entry name" value="BLL2549 PROTEIN"/>
    <property type="match status" value="1"/>
</dbReference>
<feature type="transmembrane region" description="Helical" evidence="2">
    <location>
        <begin position="332"/>
        <end position="352"/>
    </location>
</feature>
<feature type="transmembrane region" description="Helical" evidence="2">
    <location>
        <begin position="586"/>
        <end position="607"/>
    </location>
</feature>
<feature type="transmembrane region" description="Helical" evidence="2">
    <location>
        <begin position="536"/>
        <end position="556"/>
    </location>
</feature>
<evidence type="ECO:0000256" key="1">
    <source>
        <dbReference type="SAM" id="MobiDB-lite"/>
    </source>
</evidence>
<feature type="transmembrane region" description="Helical" evidence="2">
    <location>
        <begin position="289"/>
        <end position="311"/>
    </location>
</feature>
<feature type="transmembrane region" description="Helical" evidence="2">
    <location>
        <begin position="499"/>
        <end position="524"/>
    </location>
</feature>
<feature type="region of interest" description="Disordered" evidence="1">
    <location>
        <begin position="38"/>
        <end position="72"/>
    </location>
</feature>
<feature type="transmembrane region" description="Helical" evidence="2">
    <location>
        <begin position="238"/>
        <end position="257"/>
    </location>
</feature>
<feature type="transmembrane region" description="Helical" evidence="2">
    <location>
        <begin position="264"/>
        <end position="283"/>
    </location>
</feature>
<organism evidence="3 4">
    <name type="scientific">Corynebacterium incognita</name>
    <dbReference type="NCBI Taxonomy" id="2754725"/>
    <lineage>
        <taxon>Bacteria</taxon>
        <taxon>Bacillati</taxon>
        <taxon>Actinomycetota</taxon>
        <taxon>Actinomycetes</taxon>
        <taxon>Mycobacteriales</taxon>
        <taxon>Corynebacteriaceae</taxon>
        <taxon>Corynebacterium</taxon>
    </lineage>
</organism>
<evidence type="ECO:0000313" key="4">
    <source>
        <dbReference type="Proteomes" id="UP000515743"/>
    </source>
</evidence>
<name>A0A7G7CLV5_9CORY</name>
<feature type="transmembrane region" description="Helical" evidence="2">
    <location>
        <begin position="213"/>
        <end position="232"/>
    </location>
</feature>
<evidence type="ECO:0000256" key="2">
    <source>
        <dbReference type="SAM" id="Phobius"/>
    </source>
</evidence>
<keyword evidence="2" id="KW-0472">Membrane</keyword>
<feature type="transmembrane region" description="Helical" evidence="2">
    <location>
        <begin position="414"/>
        <end position="432"/>
    </location>
</feature>
<evidence type="ECO:0000313" key="3">
    <source>
        <dbReference type="EMBL" id="QNE88571.1"/>
    </source>
</evidence>
<reference evidence="3 4" key="1">
    <citation type="submission" date="2020-07" db="EMBL/GenBank/DDBJ databases">
        <title>Complete genome and description of Corynebacterium incognita strain Marseille-Q3630 sp. nov.</title>
        <authorList>
            <person name="Boxberger M."/>
        </authorList>
    </citation>
    <scope>NUCLEOTIDE SEQUENCE [LARGE SCALE GENOMIC DNA]</scope>
    <source>
        <strain evidence="3 4">Marseille-Q3630</strain>
    </source>
</reference>